<dbReference type="AlphaFoldDB" id="A0A6G9GX72"/>
<reference evidence="2 3" key="1">
    <citation type="submission" date="2020-03" db="EMBL/GenBank/DDBJ databases">
        <title>A novel species.</title>
        <authorList>
            <person name="Gao J."/>
        </authorList>
    </citation>
    <scope>NUCLEOTIDE SEQUENCE [LARGE SCALE GENOMIC DNA]</scope>
    <source>
        <strain evidence="2 3">QMT-12</strain>
    </source>
</reference>
<organism evidence="2 3">
    <name type="scientific">Streptomyces liangshanensis</name>
    <dbReference type="NCBI Taxonomy" id="2717324"/>
    <lineage>
        <taxon>Bacteria</taxon>
        <taxon>Bacillati</taxon>
        <taxon>Actinomycetota</taxon>
        <taxon>Actinomycetes</taxon>
        <taxon>Kitasatosporales</taxon>
        <taxon>Streptomycetaceae</taxon>
        <taxon>Streptomyces</taxon>
    </lineage>
</organism>
<dbReference type="EMBL" id="CP050177">
    <property type="protein sequence ID" value="QIQ02810.1"/>
    <property type="molecule type" value="Genomic_DNA"/>
</dbReference>
<name>A0A6G9GX72_9ACTN</name>
<sequence length="70" mass="7461">MTVDPTDPDEIGTETPEDDAAEQRAEAVPADRDEDDASADGRPAADPAEADEGDAVEQARAVTLDEDEYR</sequence>
<evidence type="ECO:0000256" key="1">
    <source>
        <dbReference type="SAM" id="MobiDB-lite"/>
    </source>
</evidence>
<accession>A0A6G9GX72</accession>
<protein>
    <submittedName>
        <fullName evidence="2">Uncharacterized protein</fullName>
    </submittedName>
</protein>
<feature type="compositionally biased region" description="Basic and acidic residues" evidence="1">
    <location>
        <begin position="21"/>
        <end position="31"/>
    </location>
</feature>
<proteinExistence type="predicted"/>
<evidence type="ECO:0000313" key="2">
    <source>
        <dbReference type="EMBL" id="QIQ02810.1"/>
    </source>
</evidence>
<dbReference type="Proteomes" id="UP000501179">
    <property type="component" value="Chromosome"/>
</dbReference>
<gene>
    <name evidence="2" type="ORF">HA039_11195</name>
</gene>
<dbReference type="KEGG" id="slia:HA039_11195"/>
<dbReference type="RefSeq" id="WP_167027507.1">
    <property type="nucleotide sequence ID" value="NZ_CP050177.1"/>
</dbReference>
<keyword evidence="3" id="KW-1185">Reference proteome</keyword>
<evidence type="ECO:0000313" key="3">
    <source>
        <dbReference type="Proteomes" id="UP000501179"/>
    </source>
</evidence>
<feature type="region of interest" description="Disordered" evidence="1">
    <location>
        <begin position="1"/>
        <end position="70"/>
    </location>
</feature>
<feature type="compositionally biased region" description="Acidic residues" evidence="1">
    <location>
        <begin position="1"/>
        <end position="20"/>
    </location>
</feature>